<accession>A0ABR4YHQ5</accession>
<evidence type="ECO:0000259" key="7">
    <source>
        <dbReference type="Pfam" id="PF00082"/>
    </source>
</evidence>
<dbReference type="InterPro" id="IPR022398">
    <property type="entry name" value="Peptidase_S8_His-AS"/>
</dbReference>
<dbReference type="PANTHER" id="PTHR43399">
    <property type="entry name" value="SUBTILISIN-RELATED"/>
    <property type="match status" value="1"/>
</dbReference>
<dbReference type="InterPro" id="IPR015500">
    <property type="entry name" value="Peptidase_S8_subtilisin-rel"/>
</dbReference>
<keyword evidence="4 5" id="KW-0720">Serine protease</keyword>
<organism evidence="8 9">
    <name type="scientific">Alistipes inops</name>
    <dbReference type="NCBI Taxonomy" id="1501391"/>
    <lineage>
        <taxon>Bacteria</taxon>
        <taxon>Pseudomonadati</taxon>
        <taxon>Bacteroidota</taxon>
        <taxon>Bacteroidia</taxon>
        <taxon>Bacteroidales</taxon>
        <taxon>Rikenellaceae</taxon>
        <taxon>Alistipes</taxon>
    </lineage>
</organism>
<evidence type="ECO:0000256" key="5">
    <source>
        <dbReference type="PROSITE-ProRule" id="PRU01240"/>
    </source>
</evidence>
<dbReference type="PANTHER" id="PTHR43399:SF4">
    <property type="entry name" value="CELL WALL-ASSOCIATED PROTEASE"/>
    <property type="match status" value="1"/>
</dbReference>
<evidence type="ECO:0000313" key="8">
    <source>
        <dbReference type="EMBL" id="KHE41087.1"/>
    </source>
</evidence>
<dbReference type="PROSITE" id="PS00138">
    <property type="entry name" value="SUBTILASE_SER"/>
    <property type="match status" value="1"/>
</dbReference>
<evidence type="ECO:0000256" key="4">
    <source>
        <dbReference type="ARBA" id="ARBA00022825"/>
    </source>
</evidence>
<proteinExistence type="inferred from homology"/>
<sequence length="910" mass="95839">MRTRLVLAALAAVSVSACTREPLAAPVPEGAGQGPEYVSGEEKNYVDGWVRIRLADDAGALRVGCFTRGAAESGNRAIDEAAARLGATEIRRVFAEGGRFAERRRRFGLHLWYDIRIGDDVPVTRAAGDLASVPGVSHVQPVYRIRWADNPRVLPAEYLYTPVRAKFADGAAPVNDPEIGKQWHYHNDGSAWAWKTGADINLFEAWEKFNAGRPEVIVAVVDMGVQYDHPDLAANMWVNEAELNGAPGVDDDGNGYVDDVYGYNFDKDTGAIEPGGHGTHCAGTIAAVNNNGIGVCGVAGGTGNGDGARIMSIQMDPGAADARYADAFAYAADNGAVITSNSWVLDMDAMPADVGAAIDYFNANAGTDENGVQTGPMKGGLCMFAAGNYNTSGPQYEGRIWYPAADDRVIAVTSMGPDYKKADYSQYGQGADIMAPGGEDTDGAGCGVYSTVTEGGYGYMSGTSMATPHTAGVAALMVSQYGGEGFTADELRRVLLGSYRNVGEYQEEACRNLIGVGLLDASLMDNYYKNPGAAPETPAEPSVEGIADGLHFSCRIPADANGDPAAWLLLSYAPAASSEQTPVRLRMSCNAGVGDAFGYSVTVAGDTEFNAELRAEDRYGNVSEPYAVTVKSLPHINRPPTMIASVNDFTIQQVGTEYARRFDLSMYYSDPDVGEFGDELTYGVSSDPEGIVRISVEGSVAVFEPVGIGAAAVVVKASDRAGAYAEDRFTVSVIHKGIPDTTIEGVGQEHALVLPLAEYFYAVEGMEYKYAAESSDPSKVRVSIGQGSLHIVPVAAGSAAVTISCKPGTGASVESQFLVTVTGGETPLPEGGFALWPNPASEYVDIRVPGAAGTVAVRIYDASARQVFDGTVTPDADGVGRLEVAALSPGAYSLVAEQDGHKFTAGFVKR</sequence>
<evidence type="ECO:0000256" key="2">
    <source>
        <dbReference type="ARBA" id="ARBA00022670"/>
    </source>
</evidence>
<dbReference type="PROSITE" id="PS51892">
    <property type="entry name" value="SUBTILASE"/>
    <property type="match status" value="1"/>
</dbReference>
<dbReference type="InterPro" id="IPR051048">
    <property type="entry name" value="Peptidase_S8/S53_subtilisin"/>
</dbReference>
<dbReference type="PRINTS" id="PR00723">
    <property type="entry name" value="SUBTILISIN"/>
</dbReference>
<feature type="domain" description="Peptidase S8/S53" evidence="7">
    <location>
        <begin position="215"/>
        <end position="517"/>
    </location>
</feature>
<dbReference type="Pfam" id="PF00082">
    <property type="entry name" value="Peptidase_S8"/>
    <property type="match status" value="1"/>
</dbReference>
<name>A0ABR4YHQ5_9BACT</name>
<keyword evidence="2 5" id="KW-0645">Protease</keyword>
<dbReference type="InterPro" id="IPR000209">
    <property type="entry name" value="Peptidase_S8/S53_dom"/>
</dbReference>
<dbReference type="PROSITE" id="PS51257">
    <property type="entry name" value="PROKAR_LIPOPROTEIN"/>
    <property type="match status" value="1"/>
</dbReference>
<dbReference type="RefSeq" id="WP_035474158.1">
    <property type="nucleotide sequence ID" value="NZ_JRGF01000015.1"/>
</dbReference>
<dbReference type="Gene3D" id="3.40.50.200">
    <property type="entry name" value="Peptidase S8/S53 domain"/>
    <property type="match status" value="1"/>
</dbReference>
<feature type="active site" description="Charge relay system" evidence="5">
    <location>
        <position position="277"/>
    </location>
</feature>
<dbReference type="SUPFAM" id="SSF52743">
    <property type="entry name" value="Subtilisin-like"/>
    <property type="match status" value="1"/>
</dbReference>
<keyword evidence="9" id="KW-1185">Reference proteome</keyword>
<dbReference type="PROSITE" id="PS00137">
    <property type="entry name" value="SUBTILASE_HIS"/>
    <property type="match status" value="1"/>
</dbReference>
<feature type="active site" description="Charge relay system" evidence="5">
    <location>
        <position position="222"/>
    </location>
</feature>
<dbReference type="InterPro" id="IPR023828">
    <property type="entry name" value="Peptidase_S8_Ser-AS"/>
</dbReference>
<keyword evidence="3 5" id="KW-0378">Hydrolase</keyword>
<feature type="signal peptide" evidence="6">
    <location>
        <begin position="1"/>
        <end position="24"/>
    </location>
</feature>
<dbReference type="Proteomes" id="UP000030889">
    <property type="component" value="Unassembled WGS sequence"/>
</dbReference>
<evidence type="ECO:0000256" key="3">
    <source>
        <dbReference type="ARBA" id="ARBA00022801"/>
    </source>
</evidence>
<comment type="caution">
    <text evidence="8">The sequence shown here is derived from an EMBL/GenBank/DDBJ whole genome shotgun (WGS) entry which is preliminary data.</text>
</comment>
<keyword evidence="6" id="KW-0732">Signal</keyword>
<dbReference type="InterPro" id="IPR036852">
    <property type="entry name" value="Peptidase_S8/S53_dom_sf"/>
</dbReference>
<protein>
    <recommendedName>
        <fullName evidence="7">Peptidase S8/S53 domain-containing protein</fullName>
    </recommendedName>
</protein>
<evidence type="ECO:0000313" key="9">
    <source>
        <dbReference type="Proteomes" id="UP000030889"/>
    </source>
</evidence>
<gene>
    <name evidence="8" type="ORF">LG35_09220</name>
</gene>
<feature type="active site" description="Charge relay system" evidence="5">
    <location>
        <position position="464"/>
    </location>
</feature>
<comment type="similarity">
    <text evidence="1 5">Belongs to the peptidase S8 family.</text>
</comment>
<evidence type="ECO:0000256" key="6">
    <source>
        <dbReference type="SAM" id="SignalP"/>
    </source>
</evidence>
<reference evidence="8 9" key="1">
    <citation type="submission" date="2014-09" db="EMBL/GenBank/DDBJ databases">
        <title>Alistipes sp. 627, sp. nov., a novel member of the family Rikenellaceae isolated from human faeces.</title>
        <authorList>
            <person name="Shkoporov A.N."/>
            <person name="Chaplin A.V."/>
            <person name="Motuzova O.V."/>
            <person name="Kafarskaia L.I."/>
            <person name="Khokhlova E.V."/>
            <person name="Efimov B.A."/>
        </authorList>
    </citation>
    <scope>NUCLEOTIDE SEQUENCE [LARGE SCALE GENOMIC DNA]</scope>
    <source>
        <strain evidence="8 9">627</strain>
    </source>
</reference>
<dbReference type="EMBL" id="JRGF01000015">
    <property type="protein sequence ID" value="KHE41087.1"/>
    <property type="molecule type" value="Genomic_DNA"/>
</dbReference>
<evidence type="ECO:0000256" key="1">
    <source>
        <dbReference type="ARBA" id="ARBA00011073"/>
    </source>
</evidence>
<feature type="chain" id="PRO_5045674846" description="Peptidase S8/S53 domain-containing protein" evidence="6">
    <location>
        <begin position="25"/>
        <end position="910"/>
    </location>
</feature>